<feature type="transmembrane region" description="Helical" evidence="6">
    <location>
        <begin position="9"/>
        <end position="26"/>
    </location>
</feature>
<feature type="transmembrane region" description="Helical" evidence="6">
    <location>
        <begin position="46"/>
        <end position="69"/>
    </location>
</feature>
<feature type="transmembrane region" description="Helical" evidence="6">
    <location>
        <begin position="204"/>
        <end position="225"/>
    </location>
</feature>
<dbReference type="NCBIfam" id="NF033480">
    <property type="entry name" value="bifunc_MprF"/>
    <property type="match status" value="1"/>
</dbReference>
<dbReference type="PANTHER" id="PTHR34697:SF2">
    <property type="entry name" value="PHOSPHATIDYLGLYCEROL LYSYLTRANSFERASE"/>
    <property type="match status" value="1"/>
</dbReference>
<keyword evidence="5 6" id="KW-0472">Membrane</keyword>
<accession>A0A1N7FFG2</accession>
<feature type="transmembrane region" description="Helical" evidence="6">
    <location>
        <begin position="395"/>
        <end position="414"/>
    </location>
</feature>
<keyword evidence="4 6" id="KW-1133">Transmembrane helix</keyword>
<dbReference type="GO" id="GO:0005886">
    <property type="term" value="C:plasma membrane"/>
    <property type="evidence" value="ECO:0007669"/>
    <property type="project" value="UniProtKB-SubCell"/>
</dbReference>
<feature type="transmembrane region" description="Helical" evidence="6">
    <location>
        <begin position="125"/>
        <end position="145"/>
    </location>
</feature>
<feature type="transmembrane region" description="Helical" evidence="6">
    <location>
        <begin position="492"/>
        <end position="512"/>
    </location>
</feature>
<evidence type="ECO:0000256" key="3">
    <source>
        <dbReference type="ARBA" id="ARBA00022692"/>
    </source>
</evidence>
<gene>
    <name evidence="8" type="ORF">SAMN05421858_5037</name>
</gene>
<keyword evidence="3 6" id="KW-0812">Transmembrane</keyword>
<feature type="transmembrane region" description="Helical" evidence="6">
    <location>
        <begin position="262"/>
        <end position="282"/>
    </location>
</feature>
<proteinExistence type="predicted"/>
<feature type="transmembrane region" description="Helical" evidence="6">
    <location>
        <begin position="449"/>
        <end position="472"/>
    </location>
</feature>
<evidence type="ECO:0000256" key="5">
    <source>
        <dbReference type="ARBA" id="ARBA00023136"/>
    </source>
</evidence>
<dbReference type="AlphaFoldDB" id="A0A1N7FFG2"/>
<dbReference type="PANTHER" id="PTHR34697">
    <property type="entry name" value="PHOSPHATIDYLGLYCEROL LYSYLTRANSFERASE"/>
    <property type="match status" value="1"/>
</dbReference>
<dbReference type="OrthoDB" id="130937at2157"/>
<evidence type="ECO:0000256" key="4">
    <source>
        <dbReference type="ARBA" id="ARBA00022989"/>
    </source>
</evidence>
<comment type="subcellular location">
    <subcellularLocation>
        <location evidence="1">Cell membrane</location>
        <topology evidence="1">Multi-pass membrane protein</topology>
    </subcellularLocation>
</comment>
<reference evidence="9" key="1">
    <citation type="submission" date="2017-01" db="EMBL/GenBank/DDBJ databases">
        <authorList>
            <person name="Varghese N."/>
            <person name="Submissions S."/>
        </authorList>
    </citation>
    <scope>NUCLEOTIDE SEQUENCE [LARGE SCALE GENOMIC DNA]</scope>
    <source>
        <strain evidence="9">CGMCC 1.7737</strain>
    </source>
</reference>
<dbReference type="RefSeq" id="WP_076433610.1">
    <property type="nucleotide sequence ID" value="NZ_FTNO01000008.1"/>
</dbReference>
<evidence type="ECO:0000256" key="1">
    <source>
        <dbReference type="ARBA" id="ARBA00004651"/>
    </source>
</evidence>
<evidence type="ECO:0000313" key="9">
    <source>
        <dbReference type="Proteomes" id="UP000186914"/>
    </source>
</evidence>
<feature type="transmembrane region" description="Helical" evidence="6">
    <location>
        <begin position="165"/>
        <end position="183"/>
    </location>
</feature>
<dbReference type="GO" id="GO:0055091">
    <property type="term" value="P:phospholipid homeostasis"/>
    <property type="evidence" value="ECO:0007669"/>
    <property type="project" value="TreeGrafter"/>
</dbReference>
<dbReference type="Proteomes" id="UP000186914">
    <property type="component" value="Unassembled WGS sequence"/>
</dbReference>
<organism evidence="8 9">
    <name type="scientific">Haladaptatus litoreus</name>
    <dbReference type="NCBI Taxonomy" id="553468"/>
    <lineage>
        <taxon>Archaea</taxon>
        <taxon>Methanobacteriati</taxon>
        <taxon>Methanobacteriota</taxon>
        <taxon>Stenosarchaea group</taxon>
        <taxon>Halobacteria</taxon>
        <taxon>Halobacteriales</taxon>
        <taxon>Haladaptataceae</taxon>
        <taxon>Haladaptatus</taxon>
    </lineage>
</organism>
<dbReference type="SUPFAM" id="SSF55729">
    <property type="entry name" value="Acyl-CoA N-acyltransferases (Nat)"/>
    <property type="match status" value="1"/>
</dbReference>
<evidence type="ECO:0000256" key="2">
    <source>
        <dbReference type="ARBA" id="ARBA00022475"/>
    </source>
</evidence>
<evidence type="ECO:0000259" key="7">
    <source>
        <dbReference type="Pfam" id="PF09924"/>
    </source>
</evidence>
<protein>
    <submittedName>
        <fullName evidence="8">Phosphatidylglycerol lysyltransferase</fullName>
    </submittedName>
</protein>
<feature type="transmembrane region" description="Helical" evidence="6">
    <location>
        <begin position="325"/>
        <end position="348"/>
    </location>
</feature>
<feature type="domain" description="Phosphatidylglycerol lysyltransferase C-terminal" evidence="7">
    <location>
        <begin position="535"/>
        <end position="822"/>
    </location>
</feature>
<sequence>MKRPTLKQLTPLFGSVVFALALFAIHRELHEFSIHEIIGELNAYSLWAIGLAVGLTALGYVVMTGYDWLGFRYVNRSDRYRRTAVPSFVGHAIGNNVGVPLLTGWSVKYRFYSGMGVTADDVTRIVGFCTLSIWLGLVIDSGLAFVVEPALLSLALGIPMVSVRIVGVILLVGVVAYAHWGVLRRNPIEIRGWSIDTPELRLSFAQISLGILDWAVAGMVLYILLPTSNHIGYLGFLGVFFIAQLAGVTSQVPGGLGVFEGMFLLLLSGMLPTTGIAAALIVYRIVYYLLPLFAAAIVLVVRTTLVHREKEGAAVQTIHRWAAPLVPTVLAVLTLLAGATLLITGAIPAGSSRLVWLGRILPLSVIELSHFLASLVGVGLLVLARGLQLRLDAAYLLTVAMLFLGIFLSLLKGFVVEEALILMAVLAVVVPSRRFFYRRASLTREWFTTGWIVAILIVFGTSVWLGLFAFQHLEYSEQLWWRFSLSGNAPRFLRASVGTAVVLLVVALVRLLNPSMPDPLPLTETELERARSIAEKSDRVDAYLALLGDKLLLFNDDRTAFIMYAIEGRSWIALGPPVGPEEERLELAWRFHELASRNGGRPIFYQVGDDDLPVMVDLGLSFFRLGEEGRVPLPFSLEGKRRKEFRRTIRKVEGEDCTFEIIPRESVPNILSRLRTISDEWLEMKGGREIGFSLGYFDERYLKNFPIAVIRYDGDIVAFANVLEGGGKHELSVDLMRYSSDAPGRTMDYLFVQLMLWGSENGYNWFSLGMAPLSGFAKRQTTTAWDRIGAQVYQHGEHFYNYQGLRAYKAKFDPEWEPRYLACPGGLTFPLVLVHVTTLISGGVRRIITR</sequence>
<dbReference type="InterPro" id="IPR024320">
    <property type="entry name" value="LPG_synthase_C"/>
</dbReference>
<keyword evidence="2" id="KW-1003">Cell membrane</keyword>
<feature type="transmembrane region" description="Helical" evidence="6">
    <location>
        <begin position="288"/>
        <end position="305"/>
    </location>
</feature>
<dbReference type="InterPro" id="IPR016181">
    <property type="entry name" value="Acyl_CoA_acyltransferase"/>
</dbReference>
<dbReference type="EMBL" id="FTNO01000008">
    <property type="protein sequence ID" value="SIR99020.1"/>
    <property type="molecule type" value="Genomic_DNA"/>
</dbReference>
<keyword evidence="9" id="KW-1185">Reference proteome</keyword>
<keyword evidence="8" id="KW-0808">Transferase</keyword>
<evidence type="ECO:0000313" key="8">
    <source>
        <dbReference type="EMBL" id="SIR99020.1"/>
    </source>
</evidence>
<dbReference type="InterPro" id="IPR051211">
    <property type="entry name" value="PG_lysyltransferase"/>
</dbReference>
<feature type="transmembrane region" description="Helical" evidence="6">
    <location>
        <begin position="231"/>
        <end position="250"/>
    </location>
</feature>
<evidence type="ECO:0000256" key="6">
    <source>
        <dbReference type="SAM" id="Phobius"/>
    </source>
</evidence>
<feature type="transmembrane region" description="Helical" evidence="6">
    <location>
        <begin position="420"/>
        <end position="437"/>
    </location>
</feature>
<feature type="transmembrane region" description="Helical" evidence="6">
    <location>
        <begin position="360"/>
        <end position="383"/>
    </location>
</feature>
<dbReference type="GO" id="GO:0047637">
    <property type="term" value="F:phosphatidylglycerol alanyltransferase activity"/>
    <property type="evidence" value="ECO:0007669"/>
    <property type="project" value="TreeGrafter"/>
</dbReference>
<name>A0A1N7FFG2_9EURY</name>
<dbReference type="Pfam" id="PF09924">
    <property type="entry name" value="LPG_synthase_C"/>
    <property type="match status" value="1"/>
</dbReference>